<protein>
    <submittedName>
        <fullName evidence="10">Multisubunit sodium/proton antiporter, MrpD subunit</fullName>
    </submittedName>
</protein>
<keyword evidence="4 7" id="KW-0812">Transmembrane</keyword>
<reference evidence="10 11" key="1">
    <citation type="submission" date="2016-10" db="EMBL/GenBank/DDBJ databases">
        <authorList>
            <person name="de Groot N.N."/>
        </authorList>
    </citation>
    <scope>NUCLEOTIDE SEQUENCE [LARGE SCALE GENOMIC DNA]</scope>
    <source>
        <strain evidence="10 11">CGMCC 1.6291</strain>
    </source>
</reference>
<feature type="transmembrane region" description="Helical" evidence="8">
    <location>
        <begin position="334"/>
        <end position="352"/>
    </location>
</feature>
<proteinExistence type="inferred from homology"/>
<feature type="transmembrane region" description="Helical" evidence="8">
    <location>
        <begin position="162"/>
        <end position="184"/>
    </location>
</feature>
<keyword evidence="3" id="KW-1003">Cell membrane</keyword>
<evidence type="ECO:0000256" key="6">
    <source>
        <dbReference type="ARBA" id="ARBA00023136"/>
    </source>
</evidence>
<dbReference type="PANTHER" id="PTHR42703">
    <property type="entry name" value="NADH DEHYDROGENASE"/>
    <property type="match status" value="1"/>
</dbReference>
<organism evidence="10 11">
    <name type="scientific">Aquisalimonas asiatica</name>
    <dbReference type="NCBI Taxonomy" id="406100"/>
    <lineage>
        <taxon>Bacteria</taxon>
        <taxon>Pseudomonadati</taxon>
        <taxon>Pseudomonadota</taxon>
        <taxon>Gammaproteobacteria</taxon>
        <taxon>Chromatiales</taxon>
        <taxon>Ectothiorhodospiraceae</taxon>
        <taxon>Aquisalimonas</taxon>
    </lineage>
</organism>
<dbReference type="PANTHER" id="PTHR42703:SF1">
    <property type="entry name" value="NA(+)_H(+) ANTIPORTER SUBUNIT D1"/>
    <property type="match status" value="1"/>
</dbReference>
<feature type="transmembrane region" description="Helical" evidence="8">
    <location>
        <begin position="267"/>
        <end position="287"/>
    </location>
</feature>
<dbReference type="GO" id="GO:0008137">
    <property type="term" value="F:NADH dehydrogenase (ubiquinone) activity"/>
    <property type="evidence" value="ECO:0007669"/>
    <property type="project" value="InterPro"/>
</dbReference>
<dbReference type="OrthoDB" id="9768329at2"/>
<evidence type="ECO:0000313" key="10">
    <source>
        <dbReference type="EMBL" id="SEO45134.1"/>
    </source>
</evidence>
<feature type="transmembrane region" description="Helical" evidence="8">
    <location>
        <begin position="204"/>
        <end position="227"/>
    </location>
</feature>
<feature type="transmembrane region" description="Helical" evidence="8">
    <location>
        <begin position="6"/>
        <end position="23"/>
    </location>
</feature>
<comment type="similarity">
    <text evidence="2">Belongs to the CPA3 antiporters (TC 2.A.63) subunit D family.</text>
</comment>
<dbReference type="STRING" id="406100.SAMN04488052_101143"/>
<keyword evidence="6 8" id="KW-0472">Membrane</keyword>
<dbReference type="RefSeq" id="WP_091639058.1">
    <property type="nucleotide sequence ID" value="NZ_FOEG01000001.1"/>
</dbReference>
<dbReference type="Pfam" id="PF00361">
    <property type="entry name" value="Proton_antipo_M"/>
    <property type="match status" value="1"/>
</dbReference>
<evidence type="ECO:0000313" key="11">
    <source>
        <dbReference type="Proteomes" id="UP000199657"/>
    </source>
</evidence>
<keyword evidence="5 8" id="KW-1133">Transmembrane helix</keyword>
<dbReference type="GO" id="GO:0042773">
    <property type="term" value="P:ATP synthesis coupled electron transport"/>
    <property type="evidence" value="ECO:0007669"/>
    <property type="project" value="InterPro"/>
</dbReference>
<dbReference type="PRINTS" id="PR01437">
    <property type="entry name" value="NUOXDRDTASE4"/>
</dbReference>
<feature type="transmembrane region" description="Helical" evidence="8">
    <location>
        <begin position="132"/>
        <end position="150"/>
    </location>
</feature>
<dbReference type="Proteomes" id="UP000199657">
    <property type="component" value="Unassembled WGS sequence"/>
</dbReference>
<feature type="transmembrane region" description="Helical" evidence="8">
    <location>
        <begin position="404"/>
        <end position="426"/>
    </location>
</feature>
<evidence type="ECO:0000256" key="7">
    <source>
        <dbReference type="RuleBase" id="RU000320"/>
    </source>
</evidence>
<evidence type="ECO:0000256" key="2">
    <source>
        <dbReference type="ARBA" id="ARBA00005346"/>
    </source>
</evidence>
<keyword evidence="11" id="KW-1185">Reference proteome</keyword>
<dbReference type="InterPro" id="IPR001750">
    <property type="entry name" value="ND/Mrp_TM"/>
</dbReference>
<evidence type="ECO:0000256" key="4">
    <source>
        <dbReference type="ARBA" id="ARBA00022692"/>
    </source>
</evidence>
<comment type="subcellular location">
    <subcellularLocation>
        <location evidence="1">Cell membrane</location>
        <topology evidence="1">Multi-pass membrane protein</topology>
    </subcellularLocation>
    <subcellularLocation>
        <location evidence="7">Membrane</location>
        <topology evidence="7">Multi-pass membrane protein</topology>
    </subcellularLocation>
</comment>
<feature type="transmembrane region" description="Helical" evidence="8">
    <location>
        <begin position="447"/>
        <end position="470"/>
    </location>
</feature>
<evidence type="ECO:0000256" key="3">
    <source>
        <dbReference type="ARBA" id="ARBA00022475"/>
    </source>
</evidence>
<evidence type="ECO:0000259" key="9">
    <source>
        <dbReference type="Pfam" id="PF00361"/>
    </source>
</evidence>
<sequence>MTEFLPVIAVFVPFLAGIVQFLFGPRALPWWPLLAVAATVASSLWLVAAVAQGGEVSQPLGGWDAPLGIEVRVDGLAAVMLLLTTVVGALVSVHAFATFHRGHPSASHYWALWLLLWGSLNVLFVSGDLFNLYVALELVSLAAIPMVLLAGPAKTVSAALAYLHFALFGSLVYLAGVAITYGLAGSLDLRLVADALADGGFAGSLAAALLITGVLVKAAIVPFHIWLPAAHGNAPAVVSAALSALVVKACVYLLLRLWTEPLAGVAAPQIGQMLGAVGAAAILYGSIQACRQERLKLVVAYSTVAQLGYMLLFFPMASALAWEGAVYHGLAHGVAKAALFLAAGNVLAYVGHDRLRELRGLDRPLSVSLFAFALASVSIMGLPPSGGFIAKWLLLSAALESGQWWWVAVLLVGGLLAAVYVFRVLRFAFLQAPGPVIERPGPAPGPLMAWPAMILALLAVALGLTSAPLLELLGGLPGGTP</sequence>
<dbReference type="InterPro" id="IPR050586">
    <property type="entry name" value="CPA3_Na-H_Antiporter_D"/>
</dbReference>
<feature type="transmembrane region" description="Helical" evidence="8">
    <location>
        <begin position="109"/>
        <end position="126"/>
    </location>
</feature>
<feature type="transmembrane region" description="Helical" evidence="8">
    <location>
        <begin position="299"/>
        <end position="322"/>
    </location>
</feature>
<evidence type="ECO:0000256" key="1">
    <source>
        <dbReference type="ARBA" id="ARBA00004651"/>
    </source>
</evidence>
<gene>
    <name evidence="10" type="ORF">SAMN04488052_101143</name>
</gene>
<dbReference type="EMBL" id="FOEG01000001">
    <property type="protein sequence ID" value="SEO45134.1"/>
    <property type="molecule type" value="Genomic_DNA"/>
</dbReference>
<evidence type="ECO:0000256" key="5">
    <source>
        <dbReference type="ARBA" id="ARBA00022989"/>
    </source>
</evidence>
<dbReference type="AlphaFoldDB" id="A0A1H8PTY0"/>
<dbReference type="InterPro" id="IPR003918">
    <property type="entry name" value="NADH_UbQ_OxRdtase"/>
</dbReference>
<evidence type="ECO:0000256" key="8">
    <source>
        <dbReference type="SAM" id="Phobius"/>
    </source>
</evidence>
<feature type="transmembrane region" description="Helical" evidence="8">
    <location>
        <begin position="234"/>
        <end position="255"/>
    </location>
</feature>
<dbReference type="GO" id="GO:0005886">
    <property type="term" value="C:plasma membrane"/>
    <property type="evidence" value="ECO:0007669"/>
    <property type="project" value="UniProtKB-SubCell"/>
</dbReference>
<feature type="domain" description="NADH:quinone oxidoreductase/Mrp antiporter transmembrane" evidence="9">
    <location>
        <begin position="126"/>
        <end position="415"/>
    </location>
</feature>
<name>A0A1H8PTY0_9GAMM</name>
<feature type="transmembrane region" description="Helical" evidence="8">
    <location>
        <begin position="364"/>
        <end position="384"/>
    </location>
</feature>
<feature type="transmembrane region" description="Helical" evidence="8">
    <location>
        <begin position="76"/>
        <end position="97"/>
    </location>
</feature>
<feature type="transmembrane region" description="Helical" evidence="8">
    <location>
        <begin position="30"/>
        <end position="51"/>
    </location>
</feature>
<accession>A0A1H8PTY0</accession>